<dbReference type="PANTHER" id="PTHR35446:SF2">
    <property type="entry name" value="CARBOXYMUCONOLACTONE DECARBOXYLASE-LIKE DOMAIN-CONTAINING PROTEIN"/>
    <property type="match status" value="1"/>
</dbReference>
<evidence type="ECO:0000313" key="2">
    <source>
        <dbReference type="Proteomes" id="UP000324104"/>
    </source>
</evidence>
<dbReference type="Proteomes" id="UP000324104">
    <property type="component" value="Unassembled WGS sequence"/>
</dbReference>
<dbReference type="PANTHER" id="PTHR35446">
    <property type="entry name" value="SI:CH211-175M2.5"/>
    <property type="match status" value="1"/>
</dbReference>
<gene>
    <name evidence="1" type="ORF">FYC77_17855</name>
</gene>
<dbReference type="InterPro" id="IPR029032">
    <property type="entry name" value="AhpD-like"/>
</dbReference>
<evidence type="ECO:0000313" key="1">
    <source>
        <dbReference type="EMBL" id="TYT60603.1"/>
    </source>
</evidence>
<dbReference type="EMBL" id="VTAW01000035">
    <property type="protein sequence ID" value="TYT60603.1"/>
    <property type="molecule type" value="Genomic_DNA"/>
</dbReference>
<accession>A0A5D5AI45</accession>
<name>A0A5D5AI45_9EURY</name>
<reference evidence="1 2" key="1">
    <citation type="submission" date="2019-08" db="EMBL/GenBank/DDBJ databases">
        <title>Archaea genome.</title>
        <authorList>
            <person name="Kajale S."/>
            <person name="Shouche Y."/>
            <person name="Deshpande N."/>
            <person name="Sharma A."/>
        </authorList>
    </citation>
    <scope>NUCLEOTIDE SEQUENCE [LARGE SCALE GENOMIC DNA]</scope>
    <source>
        <strain evidence="1 2">ESP3B_9</strain>
    </source>
</reference>
<dbReference type="RefSeq" id="WP_149082856.1">
    <property type="nucleotide sequence ID" value="NZ_VTAW01000035.1"/>
</dbReference>
<comment type="caution">
    <text evidence="1">The sequence shown here is derived from an EMBL/GenBank/DDBJ whole genome shotgun (WGS) entry which is preliminary data.</text>
</comment>
<organism evidence="1 2">
    <name type="scientific">Natrialba swarupiae</name>
    <dbReference type="NCBI Taxonomy" id="2448032"/>
    <lineage>
        <taxon>Archaea</taxon>
        <taxon>Methanobacteriati</taxon>
        <taxon>Methanobacteriota</taxon>
        <taxon>Stenosarchaea group</taxon>
        <taxon>Halobacteria</taxon>
        <taxon>Halobacteriales</taxon>
        <taxon>Natrialbaceae</taxon>
        <taxon>Natrialba</taxon>
    </lineage>
</organism>
<protein>
    <submittedName>
        <fullName evidence="1">Carboxymuconolactone decarboxylase family protein</fullName>
    </submittedName>
</protein>
<proteinExistence type="predicted"/>
<dbReference type="Gene3D" id="1.20.1290.10">
    <property type="entry name" value="AhpD-like"/>
    <property type="match status" value="1"/>
</dbReference>
<keyword evidence="2" id="KW-1185">Reference proteome</keyword>
<dbReference type="AlphaFoldDB" id="A0A5D5AI45"/>
<sequence>MSRVPLIEPDSVDDPAIEEIFEWVTEMEGTVPNHFYLEMNFPEYMKHKLRSTAVLWEEGELSMPEIQHVGIAVSKANGCEYCTGAFCTILDYGLEAETKYVMEFLEAGTDVLDDARLEAIVDYALIANEDPTAVTDEDVERLRDVGLGDKGIVQLTHVVSDFASYNRINSALDTDYDYQEMWREANLTAMNPAADE</sequence>
<dbReference type="SUPFAM" id="SSF69118">
    <property type="entry name" value="AhpD-like"/>
    <property type="match status" value="1"/>
</dbReference>